<evidence type="ECO:0000256" key="9">
    <source>
        <dbReference type="PROSITE-ProRule" id="PRU00169"/>
    </source>
</evidence>
<dbReference type="PROSITE" id="PS50109">
    <property type="entry name" value="HIS_KIN"/>
    <property type="match status" value="1"/>
</dbReference>
<feature type="domain" description="Histidine kinase" evidence="13">
    <location>
        <begin position="477"/>
        <end position="704"/>
    </location>
</feature>
<evidence type="ECO:0000259" key="15">
    <source>
        <dbReference type="PROSITE" id="PS50112"/>
    </source>
</evidence>
<keyword evidence="4" id="KW-0808">Transferase</keyword>
<gene>
    <name evidence="16" type="ORF">SAMN02745206_01114</name>
</gene>
<keyword evidence="5" id="KW-0547">Nucleotide-binding</keyword>
<proteinExistence type="predicted"/>
<dbReference type="Gene3D" id="1.10.287.130">
    <property type="match status" value="1"/>
</dbReference>
<dbReference type="Proteomes" id="UP000184076">
    <property type="component" value="Unassembled WGS sequence"/>
</dbReference>
<accession>A0A1M4XTG1</accession>
<dbReference type="EMBL" id="FQVB01000009">
    <property type="protein sequence ID" value="SHE96894.1"/>
    <property type="molecule type" value="Genomic_DNA"/>
</dbReference>
<dbReference type="CDD" id="cd00082">
    <property type="entry name" value="HisKA"/>
    <property type="match status" value="1"/>
</dbReference>
<dbReference type="PROSITE" id="PS50112">
    <property type="entry name" value="PAS"/>
    <property type="match status" value="1"/>
</dbReference>
<dbReference type="InterPro" id="IPR003661">
    <property type="entry name" value="HisK_dim/P_dom"/>
</dbReference>
<dbReference type="InterPro" id="IPR004358">
    <property type="entry name" value="Sig_transdc_His_kin-like_C"/>
</dbReference>
<dbReference type="STRING" id="1121391.SAMN02745206_01114"/>
<feature type="region of interest" description="Disordered" evidence="11">
    <location>
        <begin position="701"/>
        <end position="721"/>
    </location>
</feature>
<dbReference type="Gene3D" id="3.30.450.20">
    <property type="entry name" value="PAS domain"/>
    <property type="match status" value="1"/>
</dbReference>
<keyword evidence="3 9" id="KW-0597">Phosphoprotein</keyword>
<dbReference type="SMART" id="SM00448">
    <property type="entry name" value="REC"/>
    <property type="match status" value="1"/>
</dbReference>
<dbReference type="InterPro" id="IPR035965">
    <property type="entry name" value="PAS-like_dom_sf"/>
</dbReference>
<dbReference type="SUPFAM" id="SSF47384">
    <property type="entry name" value="Homodimeric domain of signal transducing histidine kinase"/>
    <property type="match status" value="1"/>
</dbReference>
<dbReference type="InterPro" id="IPR005467">
    <property type="entry name" value="His_kinase_dom"/>
</dbReference>
<organism evidence="16 17">
    <name type="scientific">Desulfacinum infernum DSM 9756</name>
    <dbReference type="NCBI Taxonomy" id="1121391"/>
    <lineage>
        <taxon>Bacteria</taxon>
        <taxon>Pseudomonadati</taxon>
        <taxon>Thermodesulfobacteriota</taxon>
        <taxon>Syntrophobacteria</taxon>
        <taxon>Syntrophobacterales</taxon>
        <taxon>Syntrophobacteraceae</taxon>
        <taxon>Desulfacinum</taxon>
    </lineage>
</organism>
<dbReference type="GO" id="GO:0000155">
    <property type="term" value="F:phosphorelay sensor kinase activity"/>
    <property type="evidence" value="ECO:0007669"/>
    <property type="project" value="InterPro"/>
</dbReference>
<dbReference type="InterPro" id="IPR001789">
    <property type="entry name" value="Sig_transdc_resp-reg_receiver"/>
</dbReference>
<feature type="domain" description="Response regulatory" evidence="14">
    <location>
        <begin position="724"/>
        <end position="839"/>
    </location>
</feature>
<evidence type="ECO:0000256" key="2">
    <source>
        <dbReference type="ARBA" id="ARBA00012438"/>
    </source>
</evidence>
<evidence type="ECO:0000256" key="8">
    <source>
        <dbReference type="ARBA" id="ARBA00023012"/>
    </source>
</evidence>
<dbReference type="SMART" id="SM00387">
    <property type="entry name" value="HATPase_c"/>
    <property type="match status" value="1"/>
</dbReference>
<keyword evidence="10" id="KW-0175">Coiled coil</keyword>
<dbReference type="EC" id="2.7.13.3" evidence="2"/>
<dbReference type="Gene3D" id="3.40.50.2300">
    <property type="match status" value="1"/>
</dbReference>
<dbReference type="PANTHER" id="PTHR43065">
    <property type="entry name" value="SENSOR HISTIDINE KINASE"/>
    <property type="match status" value="1"/>
</dbReference>
<dbReference type="SUPFAM" id="SSF52172">
    <property type="entry name" value="CheY-like"/>
    <property type="match status" value="1"/>
</dbReference>
<evidence type="ECO:0000313" key="16">
    <source>
        <dbReference type="EMBL" id="SHE96894.1"/>
    </source>
</evidence>
<evidence type="ECO:0000256" key="3">
    <source>
        <dbReference type="ARBA" id="ARBA00022553"/>
    </source>
</evidence>
<evidence type="ECO:0000256" key="1">
    <source>
        <dbReference type="ARBA" id="ARBA00000085"/>
    </source>
</evidence>
<dbReference type="InterPro" id="IPR000014">
    <property type="entry name" value="PAS"/>
</dbReference>
<name>A0A1M4XTG1_9BACT</name>
<keyword evidence="12" id="KW-1133">Transmembrane helix</keyword>
<comment type="catalytic activity">
    <reaction evidence="1">
        <text>ATP + protein L-histidine = ADP + protein N-phospho-L-histidine.</text>
        <dbReference type="EC" id="2.7.13.3"/>
    </reaction>
</comment>
<feature type="transmembrane region" description="Helical" evidence="12">
    <location>
        <begin position="264"/>
        <end position="283"/>
    </location>
</feature>
<keyword evidence="7" id="KW-0067">ATP-binding</keyword>
<evidence type="ECO:0000256" key="5">
    <source>
        <dbReference type="ARBA" id="ARBA00022741"/>
    </source>
</evidence>
<evidence type="ECO:0000259" key="13">
    <source>
        <dbReference type="PROSITE" id="PS50109"/>
    </source>
</evidence>
<keyword evidence="17" id="KW-1185">Reference proteome</keyword>
<dbReference type="PANTHER" id="PTHR43065:SF46">
    <property type="entry name" value="C4-DICARBOXYLATE TRANSPORT SENSOR PROTEIN DCTB"/>
    <property type="match status" value="1"/>
</dbReference>
<dbReference type="Pfam" id="PF05228">
    <property type="entry name" value="CHASE4"/>
    <property type="match status" value="1"/>
</dbReference>
<protein>
    <recommendedName>
        <fullName evidence="2">histidine kinase</fullName>
        <ecNumber evidence="2">2.7.13.3</ecNumber>
    </recommendedName>
</protein>
<evidence type="ECO:0000259" key="14">
    <source>
        <dbReference type="PROSITE" id="PS50110"/>
    </source>
</evidence>
<evidence type="ECO:0000313" key="17">
    <source>
        <dbReference type="Proteomes" id="UP000184076"/>
    </source>
</evidence>
<evidence type="ECO:0000256" key="10">
    <source>
        <dbReference type="SAM" id="Coils"/>
    </source>
</evidence>
<dbReference type="SUPFAM" id="SSF55785">
    <property type="entry name" value="PYP-like sensor domain (PAS domain)"/>
    <property type="match status" value="1"/>
</dbReference>
<reference evidence="17" key="1">
    <citation type="submission" date="2016-11" db="EMBL/GenBank/DDBJ databases">
        <authorList>
            <person name="Varghese N."/>
            <person name="Submissions S."/>
        </authorList>
    </citation>
    <scope>NUCLEOTIDE SEQUENCE [LARGE SCALE GENOMIC DNA]</scope>
    <source>
        <strain evidence="17">DSM 9756</strain>
    </source>
</reference>
<dbReference type="Gene3D" id="6.10.340.10">
    <property type="match status" value="1"/>
</dbReference>
<dbReference type="PRINTS" id="PR00344">
    <property type="entry name" value="BCTRLSENSOR"/>
</dbReference>
<dbReference type="InterPro" id="IPR011006">
    <property type="entry name" value="CheY-like_superfamily"/>
</dbReference>
<dbReference type="GO" id="GO:0005524">
    <property type="term" value="F:ATP binding"/>
    <property type="evidence" value="ECO:0007669"/>
    <property type="project" value="UniProtKB-KW"/>
</dbReference>
<dbReference type="PROSITE" id="PS50110">
    <property type="entry name" value="RESPONSE_REGULATORY"/>
    <property type="match status" value="1"/>
</dbReference>
<dbReference type="InterPro" id="IPR036097">
    <property type="entry name" value="HisK_dim/P_sf"/>
</dbReference>
<evidence type="ECO:0000256" key="7">
    <source>
        <dbReference type="ARBA" id="ARBA00022840"/>
    </source>
</evidence>
<evidence type="ECO:0000256" key="4">
    <source>
        <dbReference type="ARBA" id="ARBA00022679"/>
    </source>
</evidence>
<dbReference type="InterPro" id="IPR036890">
    <property type="entry name" value="HATPase_C_sf"/>
</dbReference>
<evidence type="ECO:0000256" key="12">
    <source>
        <dbReference type="SAM" id="Phobius"/>
    </source>
</evidence>
<dbReference type="Pfam" id="PF02518">
    <property type="entry name" value="HATPase_c"/>
    <property type="match status" value="1"/>
</dbReference>
<sequence>MLRSRIFFLLLVVAIAVLGGAFAMARLTFVAELDKIEHQYAQDTLRTIESSMEEELNKLSRLTGDWAIWDDTYAFIEDLNRHYVESNLTPETLANLHVKAILFFDASGSLRYYYAVDLDSVTRIMLSHSFLAHIQSHPELYRHEHGNGNIRGILAFEEHAFLAASRPILTSTADGPIRGAVVFLRPLDGQVLDVVAKNTNKRLHFSLHSPADGARQQEFARKLLDQNDKEYSGRVIFRDLCNQPVCSIGTQIPRIIHKQARRTLAIYAFSLLIVVLLAGFLFWHSIDHKLFRRLFALVEKASPIRGMEARSDPRRPRDEIGLLSASLDRLIETLDQAIEQRTRMESEIQEILECSPVALFLIDRETRTLSWANSKALELIGRTRKEAAGIPCQALFCPSPDGGCPALDEGSWSLETESVLPGKGEEPIPVLRSVAKLSFRGRPHLLEAAMDLRHQKRLETELDRAKKMEIVGLVASGVAHDLNNLLTSLVGYPDMLLSEIDREHPFYEPLVTIRDASRKAGIIVLDLLTLARRGVKGEDFIEVNDLVDSFMASAEFKSLRRLHPSVRFRREEQIGEAYCIGSVVHLSKALANLVRNAAEAIEGSGSVTIQTTRVELTEPRKGYETVRPGRYVVLSVSDEGMGIPREELKRIFEPFYTKKKMGRSGSGLGMPIVWHAVKDMGGFIDLKSEVGRGTVISLYLPEKEPPSREEPSTDRETLSGRGEKVLIVEDMEDQRILAEKALIKLGYQVTSVDDGARALEHLRREAPDLLLLDLMLGNGMRGDQLYREILKTYPNQKALVVTGYADHARIEEILRLGASGCLAKPYTIEQLARAVHQALYG</sequence>
<dbReference type="InterPro" id="IPR003594">
    <property type="entry name" value="HATPase_dom"/>
</dbReference>
<dbReference type="SUPFAM" id="SSF55874">
    <property type="entry name" value="ATPase domain of HSP90 chaperone/DNA topoisomerase II/histidine kinase"/>
    <property type="match status" value="1"/>
</dbReference>
<feature type="coiled-coil region" evidence="10">
    <location>
        <begin position="327"/>
        <end position="354"/>
    </location>
</feature>
<keyword evidence="8" id="KW-0902">Two-component regulatory system</keyword>
<keyword evidence="12" id="KW-0812">Transmembrane</keyword>
<keyword evidence="6" id="KW-0418">Kinase</keyword>
<dbReference type="Gene3D" id="3.30.565.10">
    <property type="entry name" value="Histidine kinase-like ATPase, C-terminal domain"/>
    <property type="match status" value="1"/>
</dbReference>
<feature type="domain" description="PAS" evidence="15">
    <location>
        <begin position="344"/>
        <end position="389"/>
    </location>
</feature>
<evidence type="ECO:0000256" key="11">
    <source>
        <dbReference type="SAM" id="MobiDB-lite"/>
    </source>
</evidence>
<dbReference type="AlphaFoldDB" id="A0A1M4XTG1"/>
<keyword evidence="12" id="KW-0472">Membrane</keyword>
<dbReference type="Pfam" id="PF00072">
    <property type="entry name" value="Response_reg"/>
    <property type="match status" value="1"/>
</dbReference>
<evidence type="ECO:0000256" key="6">
    <source>
        <dbReference type="ARBA" id="ARBA00022777"/>
    </source>
</evidence>
<dbReference type="Pfam" id="PF13188">
    <property type="entry name" value="PAS_8"/>
    <property type="match status" value="1"/>
</dbReference>
<dbReference type="InterPro" id="IPR007892">
    <property type="entry name" value="CHASE4"/>
</dbReference>
<feature type="modified residue" description="4-aspartylphosphate" evidence="9">
    <location>
        <position position="773"/>
    </location>
</feature>